<sequence>MALEDKDVEFGPLKEKWLQQKKSDGMSDGPAKTRLMAEIVNWTQGMLGEMLDENNLDVSKQLCKEKEKDGKAMTNEEIEVCAFIVKGLYNMNSMSKCRKGHINAVMREYVRCAVMSSWIYEYQSTHCGKKHVINNALDVMKIIGSHLSSSGGCEECTYKGLEPMVVNKKPMLGAILELMNTNTKVTQLIRKNQTPKEKCTPEQKKDLPQLVFPDISSSPNMKSTGSSHEQQQQPAPQPKKMSTQQFNFLSKLLPQWIRKYGMKDVENIGEHVWKDMESMFNDLRKRIKTDSHVEMSICADIGKGETPHVTIKKELCKALVRIIYYVSGIKLPENRGQGNPTKEKIKKVDLYLRCLVGKVTMIKLFGEHCRIEDVAQYLVGVIKDKLSTHGAADKYNQCKLVNYEEINIGKKFIGEGIEKWVKIYKEQTGKIPFILSWNNCVNSTNLQQGKGRKGMKGGEHFYSLLGIKGGENELTKLADTTGSLPKASVEEMLKKIKRKKEEKRKQDGCPDSNPTGFEEGEELTISEWFTYFFNEPTDDDEDKYDWSRYSADKAICEDPDEIDVDKYGDFCKIMLKNVMMVTNKKNQYNPKDQNPACKGKHIPLCELLKVWMYYMSTVCAPKKVADYVFRAVDALSQQWGKEIYVKCEYKEAVNLYRENKDMLYEVHKLLQSGISSNKFGLLSKRKWCDESTRQYQTNLMENSTRARSDKGEKISIISHNSEGTGMEDTIKRIMEQMEEEEEELEGIMQVVEQGGGPGVSKAGEAPGKNTPIKNEIQPPDVKFPDENEGFIDGPDPNSNPKNAVDPIEVNKWGSGRIDSVSTGVTPEITPSLPADTTETNPNSAGSVPPTGQLGSSGTGSSPGEKGPQTGEIGQSEIKGPDGGPVPPDADVTHQHAGGGGGIGGKADDSTPPGQGPGNSTITITTSNSLNIITNIHKYYNREKWSKEGG</sequence>
<dbReference type="InterPro" id="IPR024290">
    <property type="entry name" value="SICA_extracell_a"/>
</dbReference>
<organism evidence="3 4">
    <name type="scientific">Plasmodium coatneyi</name>
    <dbReference type="NCBI Taxonomy" id="208452"/>
    <lineage>
        <taxon>Eukaryota</taxon>
        <taxon>Sar</taxon>
        <taxon>Alveolata</taxon>
        <taxon>Apicomplexa</taxon>
        <taxon>Aconoidasida</taxon>
        <taxon>Haemosporida</taxon>
        <taxon>Plasmodiidae</taxon>
        <taxon>Plasmodium</taxon>
    </lineage>
</organism>
<feature type="compositionally biased region" description="Basic and acidic residues" evidence="1">
    <location>
        <begin position="194"/>
        <end position="207"/>
    </location>
</feature>
<dbReference type="OrthoDB" id="10685636at2759"/>
<keyword evidence="4" id="KW-1185">Reference proteome</keyword>
<proteinExistence type="predicted"/>
<evidence type="ECO:0000313" key="4">
    <source>
        <dbReference type="Proteomes" id="UP000092716"/>
    </source>
</evidence>
<feature type="domain" description="Schizont-infected cell agglutination extracellular alpha" evidence="2">
    <location>
        <begin position="13"/>
        <end position="172"/>
    </location>
</feature>
<evidence type="ECO:0000259" key="2">
    <source>
        <dbReference type="Pfam" id="PF12887"/>
    </source>
</evidence>
<protein>
    <submittedName>
        <fullName evidence="3">SICA-like antigen</fullName>
    </submittedName>
</protein>
<feature type="compositionally biased region" description="Polar residues" evidence="1">
    <location>
        <begin position="834"/>
        <end position="845"/>
    </location>
</feature>
<reference evidence="4" key="1">
    <citation type="submission" date="2016-06" db="EMBL/GenBank/DDBJ databases">
        <title>First high quality genome sequence of Plasmodium coatneyi using continuous long reads from single molecule, real-time sequencing.</title>
        <authorList>
            <person name="Chien J.-T."/>
            <person name="Pakala S.B."/>
            <person name="Geraldo J.A."/>
            <person name="Lapp S.A."/>
            <person name="Barnwell J.W."/>
            <person name="Kissinger J.C."/>
            <person name="Galinski M.R."/>
            <person name="Humphrey J.C."/>
        </authorList>
    </citation>
    <scope>NUCLEOTIDE SEQUENCE [LARGE SCALE GENOMIC DNA]</scope>
    <source>
        <strain evidence="4">Hackeri</strain>
    </source>
</reference>
<feature type="domain" description="Schizont-infected cell agglutination extracellular alpha" evidence="2">
    <location>
        <begin position="252"/>
        <end position="420"/>
    </location>
</feature>
<dbReference type="Pfam" id="PF12887">
    <property type="entry name" value="SICA_alpha"/>
    <property type="match status" value="2"/>
</dbReference>
<dbReference type="KEGG" id="pcot:PCOAH_00002240"/>
<name>A0A1B1DSV4_9APIC</name>
<dbReference type="AlphaFoldDB" id="A0A1B1DSV4"/>
<feature type="region of interest" description="Disordered" evidence="1">
    <location>
        <begin position="191"/>
        <end position="243"/>
    </location>
</feature>
<feature type="region of interest" description="Disordered" evidence="1">
    <location>
        <begin position="753"/>
        <end position="927"/>
    </location>
</feature>
<gene>
    <name evidence="3" type="ORF">PCOAH_00002240</name>
</gene>
<feature type="region of interest" description="Disordered" evidence="1">
    <location>
        <begin position="498"/>
        <end position="518"/>
    </location>
</feature>
<evidence type="ECO:0000313" key="3">
    <source>
        <dbReference type="EMBL" id="ANQ05871.1"/>
    </source>
</evidence>
<feature type="compositionally biased region" description="Low complexity" evidence="1">
    <location>
        <begin position="848"/>
        <end position="867"/>
    </location>
</feature>
<dbReference type="RefSeq" id="XP_019912566.1">
    <property type="nucleotide sequence ID" value="XM_020057041.1"/>
</dbReference>
<dbReference type="EMBL" id="CP016239">
    <property type="protein sequence ID" value="ANQ05871.1"/>
    <property type="molecule type" value="Genomic_DNA"/>
</dbReference>
<feature type="compositionally biased region" description="Low complexity" evidence="1">
    <location>
        <begin position="918"/>
        <end position="927"/>
    </location>
</feature>
<dbReference type="VEuPathDB" id="PlasmoDB:PCOAH_00002240"/>
<evidence type="ECO:0000256" key="1">
    <source>
        <dbReference type="SAM" id="MobiDB-lite"/>
    </source>
</evidence>
<feature type="compositionally biased region" description="Polar residues" evidence="1">
    <location>
        <begin position="215"/>
        <end position="229"/>
    </location>
</feature>
<accession>A0A1B1DSV4</accession>
<dbReference type="Proteomes" id="UP000092716">
    <property type="component" value="Chromosome 1"/>
</dbReference>
<dbReference type="GeneID" id="30906944"/>